<proteinExistence type="inferred from homology"/>
<dbReference type="CDD" id="cd00917">
    <property type="entry name" value="PG-PI_TP"/>
    <property type="match status" value="1"/>
</dbReference>
<keyword evidence="5" id="KW-0813">Transport</keyword>
<dbReference type="GO" id="GO:0032366">
    <property type="term" value="P:intracellular sterol transport"/>
    <property type="evidence" value="ECO:0007669"/>
    <property type="project" value="InterPro"/>
</dbReference>
<dbReference type="InterPro" id="IPR036846">
    <property type="entry name" value="GM2-AP_sf"/>
</dbReference>
<evidence type="ECO:0000313" key="10">
    <source>
        <dbReference type="EMBL" id="CUS21621.1"/>
    </source>
</evidence>
<dbReference type="PANTHER" id="PTHR11306">
    <property type="entry name" value="NIEMANN PICK TYPE C2 PROTEIN NPC2-RELATED"/>
    <property type="match status" value="1"/>
</dbReference>
<dbReference type="EMBL" id="LN890565">
    <property type="protein sequence ID" value="CUS21621.1"/>
    <property type="molecule type" value="Genomic_DNA"/>
</dbReference>
<evidence type="ECO:0000256" key="3">
    <source>
        <dbReference type="ARBA" id="ARBA00011245"/>
    </source>
</evidence>
<evidence type="ECO:0000256" key="2">
    <source>
        <dbReference type="ARBA" id="ARBA00006370"/>
    </source>
</evidence>
<evidence type="ECO:0000256" key="7">
    <source>
        <dbReference type="ARBA" id="ARBA00023055"/>
    </source>
</evidence>
<dbReference type="Gene3D" id="2.70.220.10">
    <property type="entry name" value="Ganglioside GM2 activator"/>
    <property type="match status" value="1"/>
</dbReference>
<dbReference type="SMART" id="SM00737">
    <property type="entry name" value="ML"/>
    <property type="match status" value="1"/>
</dbReference>
<dbReference type="InterPro" id="IPR039670">
    <property type="entry name" value="NPC2-like"/>
</dbReference>
<gene>
    <name evidence="10" type="ORF">LAQU0_S03e06810g</name>
</gene>
<evidence type="ECO:0000256" key="8">
    <source>
        <dbReference type="SAM" id="SignalP"/>
    </source>
</evidence>
<organism evidence="10 11">
    <name type="scientific">Lachancea quebecensis</name>
    <dbReference type="NCBI Taxonomy" id="1654605"/>
    <lineage>
        <taxon>Eukaryota</taxon>
        <taxon>Fungi</taxon>
        <taxon>Dikarya</taxon>
        <taxon>Ascomycota</taxon>
        <taxon>Saccharomycotina</taxon>
        <taxon>Saccharomycetes</taxon>
        <taxon>Saccharomycetales</taxon>
        <taxon>Saccharomycetaceae</taxon>
        <taxon>Lachancea</taxon>
    </lineage>
</organism>
<comment type="function">
    <text evidence="1">Catalyzes the intermembrane transfer of phosphatidylglycerol and phosphatidylinositol.</text>
</comment>
<feature type="chain" id="PRO_5006066460" description="Phosphatidylglycerol/phosphatidylinositol transfer protein" evidence="8">
    <location>
        <begin position="20"/>
        <end position="174"/>
    </location>
</feature>
<comment type="subunit">
    <text evidence="3">Monomer.</text>
</comment>
<dbReference type="PANTHER" id="PTHR11306:SF0">
    <property type="entry name" value="PHOSPHATIDYLGLYCEROL_PHOSPHATIDYLINOSITOL TRANSFER PROTEIN"/>
    <property type="match status" value="1"/>
</dbReference>
<keyword evidence="11" id="KW-1185">Reference proteome</keyword>
<dbReference type="Proteomes" id="UP000236544">
    <property type="component" value="Unassembled WGS sequence"/>
</dbReference>
<dbReference type="AlphaFoldDB" id="A0A0P1KPU5"/>
<evidence type="ECO:0000256" key="4">
    <source>
        <dbReference type="ARBA" id="ARBA00016056"/>
    </source>
</evidence>
<dbReference type="SUPFAM" id="SSF81296">
    <property type="entry name" value="E set domains"/>
    <property type="match status" value="1"/>
</dbReference>
<feature type="domain" description="MD-2-related lipid-recognition" evidence="9">
    <location>
        <begin position="45"/>
        <end position="169"/>
    </location>
</feature>
<accession>A0A0P1KPU5</accession>
<keyword evidence="7" id="KW-0445">Lipid transport</keyword>
<evidence type="ECO:0000259" key="9">
    <source>
        <dbReference type="SMART" id="SM00737"/>
    </source>
</evidence>
<evidence type="ECO:0000256" key="1">
    <source>
        <dbReference type="ARBA" id="ARBA00002053"/>
    </source>
</evidence>
<evidence type="ECO:0000313" key="11">
    <source>
        <dbReference type="Proteomes" id="UP000236544"/>
    </source>
</evidence>
<dbReference type="InterPro" id="IPR033917">
    <property type="entry name" value="ML_PG-PI_TP"/>
</dbReference>
<dbReference type="InterPro" id="IPR014756">
    <property type="entry name" value="Ig_E-set"/>
</dbReference>
<sequence length="174" mass="18980">MTRTLQLYLTALLLALAAASPVLPAFFGLPGTRSQNKPIPGDSPLEQCDADDKQLLTIQLVNLLPNPPVRGENVTVSAAGHVKETIKEGAYVDVEVRLGYIKLLTQTYDLCEELEKNDVGGLKCPIAPGDYKIDKSVEIPQEVPPGKYTVLARAYTKEDDEITCLSGDIFFPSY</sequence>
<feature type="signal peptide" evidence="8">
    <location>
        <begin position="1"/>
        <end position="19"/>
    </location>
</feature>
<keyword evidence="6 8" id="KW-0732">Signal</keyword>
<name>A0A0P1KPU5_9SACH</name>
<dbReference type="Pfam" id="PF02221">
    <property type="entry name" value="E1_DerP2_DerF2"/>
    <property type="match status" value="1"/>
</dbReference>
<dbReference type="OrthoDB" id="6409159at2759"/>
<protein>
    <recommendedName>
        <fullName evidence="4">Phosphatidylglycerol/phosphatidylinositol transfer protein</fullName>
    </recommendedName>
</protein>
<reference evidence="11" key="1">
    <citation type="submission" date="2015-10" db="EMBL/GenBank/DDBJ databases">
        <authorList>
            <person name="Devillers H."/>
        </authorList>
    </citation>
    <scope>NUCLEOTIDE SEQUENCE [LARGE SCALE GENOMIC DNA]</scope>
</reference>
<dbReference type="InterPro" id="IPR003172">
    <property type="entry name" value="ML_dom"/>
</dbReference>
<evidence type="ECO:0000256" key="5">
    <source>
        <dbReference type="ARBA" id="ARBA00022448"/>
    </source>
</evidence>
<dbReference type="GO" id="GO:0032934">
    <property type="term" value="F:sterol binding"/>
    <property type="evidence" value="ECO:0007669"/>
    <property type="project" value="InterPro"/>
</dbReference>
<evidence type="ECO:0000256" key="6">
    <source>
        <dbReference type="ARBA" id="ARBA00022729"/>
    </source>
</evidence>
<comment type="similarity">
    <text evidence="2">Belongs to the NPC2 family.</text>
</comment>